<keyword evidence="3" id="KW-1185">Reference proteome</keyword>
<gene>
    <name evidence="2" type="ORF">ACAOBT_LOCUS13508</name>
</gene>
<evidence type="ECO:0000313" key="2">
    <source>
        <dbReference type="EMBL" id="CAH1979568.1"/>
    </source>
</evidence>
<name>A0A9P0KM37_ACAOB</name>
<proteinExistence type="predicted"/>
<feature type="region of interest" description="Disordered" evidence="1">
    <location>
        <begin position="25"/>
        <end position="76"/>
    </location>
</feature>
<reference evidence="2" key="1">
    <citation type="submission" date="2022-03" db="EMBL/GenBank/DDBJ databases">
        <authorList>
            <person name="Sayadi A."/>
        </authorList>
    </citation>
    <scope>NUCLEOTIDE SEQUENCE</scope>
</reference>
<comment type="caution">
    <text evidence="2">The sequence shown here is derived from an EMBL/GenBank/DDBJ whole genome shotgun (WGS) entry which is preliminary data.</text>
</comment>
<evidence type="ECO:0000256" key="1">
    <source>
        <dbReference type="SAM" id="MobiDB-lite"/>
    </source>
</evidence>
<dbReference type="AlphaFoldDB" id="A0A9P0KM37"/>
<feature type="compositionally biased region" description="Polar residues" evidence="1">
    <location>
        <begin position="54"/>
        <end position="67"/>
    </location>
</feature>
<accession>A0A9P0KM37</accession>
<evidence type="ECO:0000313" key="3">
    <source>
        <dbReference type="Proteomes" id="UP001152888"/>
    </source>
</evidence>
<dbReference type="EMBL" id="CAKOFQ010006882">
    <property type="protein sequence ID" value="CAH1979568.1"/>
    <property type="molecule type" value="Genomic_DNA"/>
</dbReference>
<feature type="compositionally biased region" description="Polar residues" evidence="1">
    <location>
        <begin position="26"/>
        <end position="40"/>
    </location>
</feature>
<feature type="compositionally biased region" description="Acidic residues" evidence="1">
    <location>
        <begin position="41"/>
        <end position="51"/>
    </location>
</feature>
<dbReference type="Proteomes" id="UP001152888">
    <property type="component" value="Unassembled WGS sequence"/>
</dbReference>
<sequence length="124" mass="14124">MTYTYTLRLVWFNEAATFLEYCTGREPSSSLDKSQMTSVESSEDIDGDELEGISSKTFVPAKSSSEGRSIPSVQRKKQKDVNILSAMEKLEDLKKGVREKDEFDYFGMNIAHQLRNLSIQRTVK</sequence>
<organism evidence="2 3">
    <name type="scientific">Acanthoscelides obtectus</name>
    <name type="common">Bean weevil</name>
    <name type="synonym">Bruchus obtectus</name>
    <dbReference type="NCBI Taxonomy" id="200917"/>
    <lineage>
        <taxon>Eukaryota</taxon>
        <taxon>Metazoa</taxon>
        <taxon>Ecdysozoa</taxon>
        <taxon>Arthropoda</taxon>
        <taxon>Hexapoda</taxon>
        <taxon>Insecta</taxon>
        <taxon>Pterygota</taxon>
        <taxon>Neoptera</taxon>
        <taxon>Endopterygota</taxon>
        <taxon>Coleoptera</taxon>
        <taxon>Polyphaga</taxon>
        <taxon>Cucujiformia</taxon>
        <taxon>Chrysomeloidea</taxon>
        <taxon>Chrysomelidae</taxon>
        <taxon>Bruchinae</taxon>
        <taxon>Bruchini</taxon>
        <taxon>Acanthoscelides</taxon>
    </lineage>
</organism>
<protein>
    <submittedName>
        <fullName evidence="2">Uncharacterized protein</fullName>
    </submittedName>
</protein>